<keyword evidence="2" id="KW-1185">Reference proteome</keyword>
<sequence>MAAAIFPTYNLSEAPRRTLPPDTSLVTDVIRCWPRGAPLTLMAAILPCHRSAATVTRMTEPNFSACQVNAGEEATSSPALALLKGRELGLQYLKGCGISGALDGSEDGHLHDRLAGNGEPAIAIPSSRDSVNDEGVNLLFCSDSEDSFSGFSEDE</sequence>
<evidence type="ECO:0000313" key="1">
    <source>
        <dbReference type="EMBL" id="KAG0414760.1"/>
    </source>
</evidence>
<evidence type="ECO:0000313" key="2">
    <source>
        <dbReference type="Proteomes" id="UP000805193"/>
    </source>
</evidence>
<organism evidence="1 2">
    <name type="scientific">Ixodes persulcatus</name>
    <name type="common">Taiga tick</name>
    <dbReference type="NCBI Taxonomy" id="34615"/>
    <lineage>
        <taxon>Eukaryota</taxon>
        <taxon>Metazoa</taxon>
        <taxon>Ecdysozoa</taxon>
        <taxon>Arthropoda</taxon>
        <taxon>Chelicerata</taxon>
        <taxon>Arachnida</taxon>
        <taxon>Acari</taxon>
        <taxon>Parasitiformes</taxon>
        <taxon>Ixodida</taxon>
        <taxon>Ixodoidea</taxon>
        <taxon>Ixodidae</taxon>
        <taxon>Ixodinae</taxon>
        <taxon>Ixodes</taxon>
    </lineage>
</organism>
<dbReference type="Proteomes" id="UP000805193">
    <property type="component" value="Unassembled WGS sequence"/>
</dbReference>
<protein>
    <submittedName>
        <fullName evidence="1">Uncharacterized protein</fullName>
    </submittedName>
</protein>
<name>A0AC60P5R3_IXOPE</name>
<comment type="caution">
    <text evidence="1">The sequence shown here is derived from an EMBL/GenBank/DDBJ whole genome shotgun (WGS) entry which is preliminary data.</text>
</comment>
<dbReference type="EMBL" id="JABSTQ010011151">
    <property type="protein sequence ID" value="KAG0414760.1"/>
    <property type="molecule type" value="Genomic_DNA"/>
</dbReference>
<accession>A0AC60P5R3</accession>
<reference evidence="1 2" key="1">
    <citation type="journal article" date="2020" name="Cell">
        <title>Large-Scale Comparative Analyses of Tick Genomes Elucidate Their Genetic Diversity and Vector Capacities.</title>
        <authorList>
            <consortium name="Tick Genome and Microbiome Consortium (TIGMIC)"/>
            <person name="Jia N."/>
            <person name="Wang J."/>
            <person name="Shi W."/>
            <person name="Du L."/>
            <person name="Sun Y."/>
            <person name="Zhan W."/>
            <person name="Jiang J.F."/>
            <person name="Wang Q."/>
            <person name="Zhang B."/>
            <person name="Ji P."/>
            <person name="Bell-Sakyi L."/>
            <person name="Cui X.M."/>
            <person name="Yuan T.T."/>
            <person name="Jiang B.G."/>
            <person name="Yang W.F."/>
            <person name="Lam T.T."/>
            <person name="Chang Q.C."/>
            <person name="Ding S.J."/>
            <person name="Wang X.J."/>
            <person name="Zhu J.G."/>
            <person name="Ruan X.D."/>
            <person name="Zhao L."/>
            <person name="Wei J.T."/>
            <person name="Ye R.Z."/>
            <person name="Que T.C."/>
            <person name="Du C.H."/>
            <person name="Zhou Y.H."/>
            <person name="Cheng J.X."/>
            <person name="Dai P.F."/>
            <person name="Guo W.B."/>
            <person name="Han X.H."/>
            <person name="Huang E.J."/>
            <person name="Li L.F."/>
            <person name="Wei W."/>
            <person name="Gao Y.C."/>
            <person name="Liu J.Z."/>
            <person name="Shao H.Z."/>
            <person name="Wang X."/>
            <person name="Wang C.C."/>
            <person name="Yang T.C."/>
            <person name="Huo Q.B."/>
            <person name="Li W."/>
            <person name="Chen H.Y."/>
            <person name="Chen S.E."/>
            <person name="Zhou L.G."/>
            <person name="Ni X.B."/>
            <person name="Tian J.H."/>
            <person name="Sheng Y."/>
            <person name="Liu T."/>
            <person name="Pan Y.S."/>
            <person name="Xia L.Y."/>
            <person name="Li J."/>
            <person name="Zhao F."/>
            <person name="Cao W.C."/>
        </authorList>
    </citation>
    <scope>NUCLEOTIDE SEQUENCE [LARGE SCALE GENOMIC DNA]</scope>
    <source>
        <strain evidence="1">Iper-2018</strain>
    </source>
</reference>
<gene>
    <name evidence="1" type="ORF">HPB47_008089</name>
</gene>
<proteinExistence type="predicted"/>